<keyword evidence="4" id="KW-1185">Reference proteome</keyword>
<dbReference type="Gene3D" id="3.60.10.10">
    <property type="entry name" value="Endonuclease/exonuclease/phosphatase"/>
    <property type="match status" value="1"/>
</dbReference>
<dbReference type="GO" id="GO:0003824">
    <property type="term" value="F:catalytic activity"/>
    <property type="evidence" value="ECO:0007669"/>
    <property type="project" value="InterPro"/>
</dbReference>
<dbReference type="AlphaFoldDB" id="R7TRX5"/>
<evidence type="ECO:0000259" key="1">
    <source>
        <dbReference type="Pfam" id="PF03372"/>
    </source>
</evidence>
<dbReference type="InterPro" id="IPR036691">
    <property type="entry name" value="Endo/exonu/phosph_ase_sf"/>
</dbReference>
<protein>
    <recommendedName>
        <fullName evidence="1">Endonuclease/exonuclease/phosphatase domain-containing protein</fullName>
    </recommendedName>
</protein>
<dbReference type="EnsemblMetazoa" id="CapteT189891">
    <property type="protein sequence ID" value="CapteP189891"/>
    <property type="gene ID" value="CapteG189891"/>
</dbReference>
<gene>
    <name evidence="2" type="ORF">CAPTEDRAFT_189891</name>
</gene>
<proteinExistence type="predicted"/>
<name>R7TRX5_CAPTE</name>
<sequence length="467" mass="52602">MAAIRDLFAMTKDDLNKETKKDIIRMVLAAKDAHVKSNASGNNNVQAALSALTECTQSLQKEIGELKENMESVHKILPSDANHATIAHPDPNPEVIRKALQSVLVGEKLKSEMVISNVEEDGKDAEFIGRLCNRIDFKVVPNGCVRLGEKTKSRRRPLKVTFQTEFDARAFRSRFCNKTTSLSDFIIDHEIDILCLTETWLTGSEKDDPIIAELVPNGYNIRHTPRESRGGGTAIIHRSSLNVHQTPLVTAMSEFSTFEYQECLLSGARTLRLCIVYRPPNNRSHTMGQFFEELSNLLEVFSIWSGHILITGDLNFHMDDSADRDANKLKALISSFGLEQHVKQSTHRSGHILDIVITRADDPLVSSVIAEDRGFPDHFPVFIETVLDKPQARKKTESSQRILRSVDHDLLHIPFTNSSLIYERAFSVAGPGMWNSLPLNLRAIDNAIVFKRHLKTLLFTECYQDFL</sequence>
<dbReference type="EMBL" id="AMQN01011393">
    <property type="status" value="NOT_ANNOTATED_CDS"/>
    <property type="molecule type" value="Genomic_DNA"/>
</dbReference>
<dbReference type="HOGENOM" id="CLU_028581_0_0_1"/>
<reference evidence="4" key="1">
    <citation type="submission" date="2012-12" db="EMBL/GenBank/DDBJ databases">
        <authorList>
            <person name="Hellsten U."/>
            <person name="Grimwood J."/>
            <person name="Chapman J.A."/>
            <person name="Shapiro H."/>
            <person name="Aerts A."/>
            <person name="Otillar R.P."/>
            <person name="Terry A.Y."/>
            <person name="Boore J.L."/>
            <person name="Simakov O."/>
            <person name="Marletaz F."/>
            <person name="Cho S.-J."/>
            <person name="Edsinger-Gonzales E."/>
            <person name="Havlak P."/>
            <person name="Kuo D.-H."/>
            <person name="Larsson T."/>
            <person name="Lv J."/>
            <person name="Arendt D."/>
            <person name="Savage R."/>
            <person name="Osoegawa K."/>
            <person name="de Jong P."/>
            <person name="Lindberg D.R."/>
            <person name="Seaver E.C."/>
            <person name="Weisblat D.A."/>
            <person name="Putnam N.H."/>
            <person name="Grigoriev I.V."/>
            <person name="Rokhsar D.S."/>
        </authorList>
    </citation>
    <scope>NUCLEOTIDE SEQUENCE</scope>
    <source>
        <strain evidence="4">I ESC-2004</strain>
    </source>
</reference>
<reference evidence="3" key="3">
    <citation type="submission" date="2015-06" db="UniProtKB">
        <authorList>
            <consortium name="EnsemblMetazoa"/>
        </authorList>
    </citation>
    <scope>IDENTIFICATION</scope>
</reference>
<dbReference type="EMBL" id="AMQN01011394">
    <property type="status" value="NOT_ANNOTATED_CDS"/>
    <property type="molecule type" value="Genomic_DNA"/>
</dbReference>
<evidence type="ECO:0000313" key="4">
    <source>
        <dbReference type="Proteomes" id="UP000014760"/>
    </source>
</evidence>
<dbReference type="Pfam" id="PF03372">
    <property type="entry name" value="Exo_endo_phos"/>
    <property type="match status" value="1"/>
</dbReference>
<feature type="domain" description="Endonuclease/exonuclease/phosphatase" evidence="1">
    <location>
        <begin position="177"/>
        <end position="359"/>
    </location>
</feature>
<dbReference type="PANTHER" id="PTHR46670:SF3">
    <property type="entry name" value="ENDONUCLEASE_EXONUCLEASE_PHOSPHATASE DOMAIN-CONTAINING PROTEIN"/>
    <property type="match status" value="1"/>
</dbReference>
<dbReference type="EMBL" id="AMQN01011392">
    <property type="status" value="NOT_ANNOTATED_CDS"/>
    <property type="molecule type" value="Genomic_DNA"/>
</dbReference>
<evidence type="ECO:0000313" key="2">
    <source>
        <dbReference type="EMBL" id="ELT96317.1"/>
    </source>
</evidence>
<accession>R7TRX5</accession>
<dbReference type="EMBL" id="KB308863">
    <property type="protein sequence ID" value="ELT96317.1"/>
    <property type="molecule type" value="Genomic_DNA"/>
</dbReference>
<dbReference type="SUPFAM" id="SSF56219">
    <property type="entry name" value="DNase I-like"/>
    <property type="match status" value="1"/>
</dbReference>
<dbReference type="InterPro" id="IPR005135">
    <property type="entry name" value="Endo/exonuclease/phosphatase"/>
</dbReference>
<dbReference type="PANTHER" id="PTHR46670">
    <property type="entry name" value="ENDO/EXONUCLEASE/PHOSPHATASE DOMAIN-CONTAINING PROTEIN"/>
    <property type="match status" value="1"/>
</dbReference>
<reference evidence="2 4" key="2">
    <citation type="journal article" date="2013" name="Nature">
        <title>Insights into bilaterian evolution from three spiralian genomes.</title>
        <authorList>
            <person name="Simakov O."/>
            <person name="Marletaz F."/>
            <person name="Cho S.J."/>
            <person name="Edsinger-Gonzales E."/>
            <person name="Havlak P."/>
            <person name="Hellsten U."/>
            <person name="Kuo D.H."/>
            <person name="Larsson T."/>
            <person name="Lv J."/>
            <person name="Arendt D."/>
            <person name="Savage R."/>
            <person name="Osoegawa K."/>
            <person name="de Jong P."/>
            <person name="Grimwood J."/>
            <person name="Chapman J.A."/>
            <person name="Shapiro H."/>
            <person name="Aerts A."/>
            <person name="Otillar R.P."/>
            <person name="Terry A.Y."/>
            <person name="Boore J.L."/>
            <person name="Grigoriev I.V."/>
            <person name="Lindberg D.R."/>
            <person name="Seaver E.C."/>
            <person name="Weisblat D.A."/>
            <person name="Putnam N.H."/>
            <person name="Rokhsar D.S."/>
        </authorList>
    </citation>
    <scope>NUCLEOTIDE SEQUENCE</scope>
    <source>
        <strain evidence="2 4">I ESC-2004</strain>
    </source>
</reference>
<evidence type="ECO:0000313" key="3">
    <source>
        <dbReference type="EnsemblMetazoa" id="CapteP189891"/>
    </source>
</evidence>
<organism evidence="2">
    <name type="scientific">Capitella teleta</name>
    <name type="common">Polychaete worm</name>
    <dbReference type="NCBI Taxonomy" id="283909"/>
    <lineage>
        <taxon>Eukaryota</taxon>
        <taxon>Metazoa</taxon>
        <taxon>Spiralia</taxon>
        <taxon>Lophotrochozoa</taxon>
        <taxon>Annelida</taxon>
        <taxon>Polychaeta</taxon>
        <taxon>Sedentaria</taxon>
        <taxon>Scolecida</taxon>
        <taxon>Capitellidae</taxon>
        <taxon>Capitella</taxon>
    </lineage>
</organism>
<dbReference type="Proteomes" id="UP000014760">
    <property type="component" value="Unassembled WGS sequence"/>
</dbReference>
<dbReference type="OrthoDB" id="5989487at2759"/>
<dbReference type="OMA" id="VAIICRD"/>